<dbReference type="InterPro" id="IPR036259">
    <property type="entry name" value="MFS_trans_sf"/>
</dbReference>
<feature type="domain" description="Major facilitator superfamily (MFS) profile" evidence="9">
    <location>
        <begin position="1"/>
        <end position="436"/>
    </location>
</feature>
<dbReference type="PANTHER" id="PTHR48022">
    <property type="entry name" value="PLASTIDIC GLUCOSE TRANSPORTER 4"/>
    <property type="match status" value="1"/>
</dbReference>
<evidence type="ECO:0000259" key="9">
    <source>
        <dbReference type="PROSITE" id="PS50850"/>
    </source>
</evidence>
<gene>
    <name evidence="10" type="ORF">LTR25_003740</name>
</gene>
<keyword evidence="11" id="KW-1185">Reference proteome</keyword>
<dbReference type="GO" id="GO:0005351">
    <property type="term" value="F:carbohydrate:proton symporter activity"/>
    <property type="evidence" value="ECO:0007669"/>
    <property type="project" value="TreeGrafter"/>
</dbReference>
<dbReference type="Gene3D" id="1.20.1250.20">
    <property type="entry name" value="MFS general substrate transporter like domains"/>
    <property type="match status" value="1"/>
</dbReference>
<evidence type="ECO:0000256" key="8">
    <source>
        <dbReference type="SAM" id="Phobius"/>
    </source>
</evidence>
<dbReference type="Pfam" id="PF00083">
    <property type="entry name" value="Sugar_tr"/>
    <property type="match status" value="1"/>
</dbReference>
<feature type="transmembrane region" description="Helical" evidence="8">
    <location>
        <begin position="314"/>
        <end position="336"/>
    </location>
</feature>
<keyword evidence="5 8" id="KW-1133">Transmembrane helix</keyword>
<evidence type="ECO:0000256" key="4">
    <source>
        <dbReference type="ARBA" id="ARBA00022692"/>
    </source>
</evidence>
<dbReference type="InterPro" id="IPR003663">
    <property type="entry name" value="Sugar/inositol_transpt"/>
</dbReference>
<feature type="transmembrane region" description="Helical" evidence="8">
    <location>
        <begin position="86"/>
        <end position="107"/>
    </location>
</feature>
<dbReference type="PANTHER" id="PTHR48022:SF11">
    <property type="entry name" value="MONOSACCHARIDE TRANSPORTER (HXT8), PUTATIVE (AFU_ORTHOLOGUE AFUA_2G08120)-RELATED"/>
    <property type="match status" value="1"/>
</dbReference>
<protein>
    <recommendedName>
        <fullName evidence="9">Major facilitator superfamily (MFS) profile domain-containing protein</fullName>
    </recommendedName>
</protein>
<dbReference type="PROSITE" id="PS50850">
    <property type="entry name" value="MFS"/>
    <property type="match status" value="1"/>
</dbReference>
<feature type="region of interest" description="Disordered" evidence="7">
    <location>
        <begin position="468"/>
        <end position="492"/>
    </location>
</feature>
<keyword evidence="3" id="KW-0813">Transport</keyword>
<dbReference type="EMBL" id="JAXLQG010000005">
    <property type="protein sequence ID" value="KAK5540035.1"/>
    <property type="molecule type" value="Genomic_DNA"/>
</dbReference>
<keyword evidence="4 8" id="KW-0812">Transmembrane</keyword>
<comment type="subcellular location">
    <subcellularLocation>
        <location evidence="1">Membrane</location>
        <topology evidence="1">Multi-pass membrane protein</topology>
    </subcellularLocation>
</comment>
<evidence type="ECO:0000256" key="5">
    <source>
        <dbReference type="ARBA" id="ARBA00022989"/>
    </source>
</evidence>
<evidence type="ECO:0000256" key="6">
    <source>
        <dbReference type="ARBA" id="ARBA00023136"/>
    </source>
</evidence>
<dbReference type="SUPFAM" id="SSF103473">
    <property type="entry name" value="MFS general substrate transporter"/>
    <property type="match status" value="1"/>
</dbReference>
<evidence type="ECO:0000256" key="7">
    <source>
        <dbReference type="SAM" id="MobiDB-lite"/>
    </source>
</evidence>
<name>A0AAV9QFY8_9PEZI</name>
<feature type="transmembrane region" description="Helical" evidence="8">
    <location>
        <begin position="156"/>
        <end position="174"/>
    </location>
</feature>
<evidence type="ECO:0000256" key="2">
    <source>
        <dbReference type="ARBA" id="ARBA00010992"/>
    </source>
</evidence>
<comment type="similarity">
    <text evidence="2">Belongs to the major facilitator superfamily. Sugar transporter (TC 2.A.1.1) family.</text>
</comment>
<dbReference type="InterPro" id="IPR020846">
    <property type="entry name" value="MFS_dom"/>
</dbReference>
<reference evidence="10 11" key="1">
    <citation type="submission" date="2023-06" db="EMBL/GenBank/DDBJ databases">
        <title>Black Yeasts Isolated from many extreme environments.</title>
        <authorList>
            <person name="Coleine C."/>
            <person name="Stajich J.E."/>
            <person name="Selbmann L."/>
        </authorList>
    </citation>
    <scope>NUCLEOTIDE SEQUENCE [LARGE SCALE GENOMIC DNA]</scope>
    <source>
        <strain evidence="10 11">CCFEE 5887</strain>
    </source>
</reference>
<evidence type="ECO:0000256" key="1">
    <source>
        <dbReference type="ARBA" id="ARBA00004141"/>
    </source>
</evidence>
<evidence type="ECO:0000313" key="10">
    <source>
        <dbReference type="EMBL" id="KAK5540035.1"/>
    </source>
</evidence>
<feature type="transmembrane region" description="Helical" evidence="8">
    <location>
        <begin position="348"/>
        <end position="371"/>
    </location>
</feature>
<dbReference type="AlphaFoldDB" id="A0AAV9QFY8"/>
<keyword evidence="6 8" id="KW-0472">Membrane</keyword>
<feature type="transmembrane region" description="Helical" evidence="8">
    <location>
        <begin position="383"/>
        <end position="399"/>
    </location>
</feature>
<feature type="transmembrane region" description="Helical" evidence="8">
    <location>
        <begin position="411"/>
        <end position="432"/>
    </location>
</feature>
<dbReference type="InterPro" id="IPR005828">
    <property type="entry name" value="MFS_sugar_transport-like"/>
</dbReference>
<dbReference type="PROSITE" id="PS00217">
    <property type="entry name" value="SUGAR_TRANSPORT_2"/>
    <property type="match status" value="1"/>
</dbReference>
<accession>A0AAV9QFY8</accession>
<sequence length="492" mass="53185">MRLAPKDGWGSLPSFISYFGLDTASNTPQVEGAINGVFQAGGLIGALTCTWTADKFGRRKALFVGSMFATVGGALQAGSVHMAMFIIMRFISGLGIGALITLVPLYLTEVAPPKIRGLVVGTTGIMIGFGYASASWIGFGFYFLENGSGAQWRVPIAIQCVPALGLAFSVFFLAESPRWRKIPTVIANDRYEEAFQVFVKVHAESSDQADMNSVHAEFELIRAQIIHEKHNAVRFLDLFTHKTLRRRTLVGFLTLLGGQAAGTQVVNNYGPSLYAALGYDGTQTLLIQCCWITTVAIGNIINASIIDKLGRRPLLHFGFAACIIAMIGECVTVSTFQRSGSRPAASAAVFFLFLEVFCYASTLDATTYVYSSEVFPTPMRAKGMAVSISGLFLGGLLILEPAPTAFARIHWKYFLVFVCASSVMLVVVHFLFPETNQKSLEEISALFGDTVEHDPVSADGQNLSIFEDRGGDKAPVDVNLKVKGTNTSGRSD</sequence>
<organism evidence="10 11">
    <name type="scientific">Vermiconidia calcicola</name>
    <dbReference type="NCBI Taxonomy" id="1690605"/>
    <lineage>
        <taxon>Eukaryota</taxon>
        <taxon>Fungi</taxon>
        <taxon>Dikarya</taxon>
        <taxon>Ascomycota</taxon>
        <taxon>Pezizomycotina</taxon>
        <taxon>Dothideomycetes</taxon>
        <taxon>Dothideomycetidae</taxon>
        <taxon>Mycosphaerellales</taxon>
        <taxon>Extremaceae</taxon>
        <taxon>Vermiconidia</taxon>
    </lineage>
</organism>
<feature type="transmembrane region" description="Helical" evidence="8">
    <location>
        <begin position="285"/>
        <end position="302"/>
    </location>
</feature>
<feature type="transmembrane region" description="Helical" evidence="8">
    <location>
        <begin position="248"/>
        <end position="265"/>
    </location>
</feature>
<dbReference type="Proteomes" id="UP001345827">
    <property type="component" value="Unassembled WGS sequence"/>
</dbReference>
<evidence type="ECO:0000256" key="3">
    <source>
        <dbReference type="ARBA" id="ARBA00022448"/>
    </source>
</evidence>
<dbReference type="GO" id="GO:0016020">
    <property type="term" value="C:membrane"/>
    <property type="evidence" value="ECO:0007669"/>
    <property type="project" value="UniProtKB-SubCell"/>
</dbReference>
<comment type="caution">
    <text evidence="10">The sequence shown here is derived from an EMBL/GenBank/DDBJ whole genome shotgun (WGS) entry which is preliminary data.</text>
</comment>
<feature type="transmembrane region" description="Helical" evidence="8">
    <location>
        <begin position="61"/>
        <end position="80"/>
    </location>
</feature>
<evidence type="ECO:0000313" key="11">
    <source>
        <dbReference type="Proteomes" id="UP001345827"/>
    </source>
</evidence>
<feature type="transmembrane region" description="Helical" evidence="8">
    <location>
        <begin position="119"/>
        <end position="144"/>
    </location>
</feature>
<dbReference type="PRINTS" id="PR00171">
    <property type="entry name" value="SUGRTRNSPORT"/>
</dbReference>
<dbReference type="InterPro" id="IPR050360">
    <property type="entry name" value="MFS_Sugar_Transporters"/>
</dbReference>
<dbReference type="InterPro" id="IPR005829">
    <property type="entry name" value="Sugar_transporter_CS"/>
</dbReference>
<proteinExistence type="inferred from homology"/>